<reference evidence="4 5" key="1">
    <citation type="submission" date="2023-12" db="EMBL/GenBank/DDBJ databases">
        <title>A high-quality genome assembly for Dillenia turbinata (Dilleniales).</title>
        <authorList>
            <person name="Chanderbali A."/>
        </authorList>
    </citation>
    <scope>NUCLEOTIDE SEQUENCE [LARGE SCALE GENOMIC DNA]</scope>
    <source>
        <strain evidence="4">LSX21</strain>
        <tissue evidence="4">Leaf</tissue>
    </source>
</reference>
<dbReference type="PANTHER" id="PTHR11247">
    <property type="entry name" value="PALMITOYL-PROTEIN THIOESTERASE/DOLICHYLDIPHOSPHATASE 1"/>
    <property type="match status" value="1"/>
</dbReference>
<evidence type="ECO:0000313" key="4">
    <source>
        <dbReference type="EMBL" id="KAK6924392.1"/>
    </source>
</evidence>
<dbReference type="SMART" id="SM00014">
    <property type="entry name" value="acidPPc"/>
    <property type="match status" value="1"/>
</dbReference>
<proteinExistence type="predicted"/>
<evidence type="ECO:0000313" key="5">
    <source>
        <dbReference type="Proteomes" id="UP001370490"/>
    </source>
</evidence>
<dbReference type="EMBL" id="JBAMMX010000017">
    <property type="protein sequence ID" value="KAK6924392.1"/>
    <property type="molecule type" value="Genomic_DNA"/>
</dbReference>
<accession>A0AAN8Z4E5</accession>
<feature type="transmembrane region" description="Helical" evidence="2">
    <location>
        <begin position="118"/>
        <end position="135"/>
    </location>
</feature>
<feature type="domain" description="Phosphatidic acid phosphatase type 2/haloperoxidase" evidence="3">
    <location>
        <begin position="77"/>
        <end position="186"/>
    </location>
</feature>
<protein>
    <submittedName>
        <fullName evidence="4">Phosphatidic acid phosphatase type 2/haloperoxidase</fullName>
    </submittedName>
</protein>
<dbReference type="AlphaFoldDB" id="A0AAN8Z4E5"/>
<evidence type="ECO:0000256" key="1">
    <source>
        <dbReference type="ARBA" id="ARBA00022801"/>
    </source>
</evidence>
<dbReference type="Proteomes" id="UP001370490">
    <property type="component" value="Unassembled WGS sequence"/>
</dbReference>
<feature type="transmembrane region" description="Helical" evidence="2">
    <location>
        <begin position="171"/>
        <end position="189"/>
    </location>
</feature>
<dbReference type="Pfam" id="PF01569">
    <property type="entry name" value="PAP2"/>
    <property type="match status" value="1"/>
</dbReference>
<dbReference type="Gene3D" id="1.20.144.10">
    <property type="entry name" value="Phosphatidic acid phosphatase type 2/haloperoxidase"/>
    <property type="match status" value="1"/>
</dbReference>
<dbReference type="GO" id="GO:0047874">
    <property type="term" value="F:dolichyldiphosphatase activity"/>
    <property type="evidence" value="ECO:0007669"/>
    <property type="project" value="TreeGrafter"/>
</dbReference>
<keyword evidence="2" id="KW-0812">Transmembrane</keyword>
<dbReference type="GO" id="GO:0005789">
    <property type="term" value="C:endoplasmic reticulum membrane"/>
    <property type="evidence" value="ECO:0007669"/>
    <property type="project" value="TreeGrafter"/>
</dbReference>
<name>A0AAN8Z4E5_9MAGN</name>
<organism evidence="4 5">
    <name type="scientific">Dillenia turbinata</name>
    <dbReference type="NCBI Taxonomy" id="194707"/>
    <lineage>
        <taxon>Eukaryota</taxon>
        <taxon>Viridiplantae</taxon>
        <taxon>Streptophyta</taxon>
        <taxon>Embryophyta</taxon>
        <taxon>Tracheophyta</taxon>
        <taxon>Spermatophyta</taxon>
        <taxon>Magnoliopsida</taxon>
        <taxon>eudicotyledons</taxon>
        <taxon>Gunneridae</taxon>
        <taxon>Pentapetalae</taxon>
        <taxon>Dilleniales</taxon>
        <taxon>Dilleniaceae</taxon>
        <taxon>Dillenia</taxon>
    </lineage>
</organism>
<gene>
    <name evidence="4" type="ORF">RJ641_010592</name>
</gene>
<dbReference type="GO" id="GO:0008610">
    <property type="term" value="P:lipid biosynthetic process"/>
    <property type="evidence" value="ECO:0007669"/>
    <property type="project" value="TreeGrafter"/>
</dbReference>
<dbReference type="InterPro" id="IPR000326">
    <property type="entry name" value="PAP2/HPO"/>
</dbReference>
<dbReference type="SUPFAM" id="SSF48317">
    <property type="entry name" value="Acid phosphatase/Vanadium-dependent haloperoxidase"/>
    <property type="match status" value="1"/>
</dbReference>
<feature type="transmembrane region" description="Helical" evidence="2">
    <location>
        <begin position="141"/>
        <end position="159"/>
    </location>
</feature>
<keyword evidence="2" id="KW-0472">Membrane</keyword>
<dbReference type="PANTHER" id="PTHR11247:SF40">
    <property type="entry name" value="LIPID PHOSPHATE PHOSPHATASE EPSILON 1, CHLOROPLASTIC"/>
    <property type="match status" value="1"/>
</dbReference>
<feature type="transmembrane region" description="Helical" evidence="2">
    <location>
        <begin position="201"/>
        <end position="223"/>
    </location>
</feature>
<dbReference type="GO" id="GO:0006487">
    <property type="term" value="P:protein N-linked glycosylation"/>
    <property type="evidence" value="ECO:0007669"/>
    <property type="project" value="TreeGrafter"/>
</dbReference>
<evidence type="ECO:0000259" key="3">
    <source>
        <dbReference type="SMART" id="SM00014"/>
    </source>
</evidence>
<keyword evidence="1" id="KW-0378">Hydrolase</keyword>
<comment type="caution">
    <text evidence="4">The sequence shown here is derived from an EMBL/GenBank/DDBJ whole genome shotgun (WGS) entry which is preliminary data.</text>
</comment>
<sequence>MTELVRVSAYRSSSGSSSREESFGVLEEEQVLIDGSSSQIGLGFSFARFESSFNRLSKWIFAALFGAVVLCRHDAEALWAAMGSVANAGLSFILKRILNQERPSPTRRTDPGMPSSHAQCIFFITMFSILSVVEWLGVNDISLIISALTLIFGSSLSWLRVSQQLHTVSQVLVGAAVGSIFSILWFWLWSAFMLEAFISYLWVRVAVALGAFGFCLCFVIYVIRFKEQSNSPPPPLPLPPYVHLSPPFAPRV</sequence>
<dbReference type="InterPro" id="IPR036938">
    <property type="entry name" value="PAP2/HPO_sf"/>
</dbReference>
<evidence type="ECO:0000256" key="2">
    <source>
        <dbReference type="SAM" id="Phobius"/>
    </source>
</evidence>
<keyword evidence="2" id="KW-1133">Transmembrane helix</keyword>
<keyword evidence="5" id="KW-1185">Reference proteome</keyword>